<dbReference type="GO" id="GO:0051539">
    <property type="term" value="F:4 iron, 4 sulfur cluster binding"/>
    <property type="evidence" value="ECO:0007669"/>
    <property type="project" value="UniProtKB-KW"/>
</dbReference>
<dbReference type="InterPro" id="IPR007197">
    <property type="entry name" value="rSAM"/>
</dbReference>
<evidence type="ECO:0000256" key="11">
    <source>
        <dbReference type="ARBA" id="ARBA00023004"/>
    </source>
</evidence>
<protein>
    <submittedName>
        <fullName evidence="14">23S rRNA (Adenine(2503)-C(2))-methyltransferase @ tRNA (Adenine(37)-C(2))-methyltransferase</fullName>
        <ecNumber evidence="14">2.1.1.192</ecNumber>
    </submittedName>
</protein>
<dbReference type="Pfam" id="PF21016">
    <property type="entry name" value="RlmN_N"/>
    <property type="match status" value="1"/>
</dbReference>
<evidence type="ECO:0000256" key="9">
    <source>
        <dbReference type="ARBA" id="ARBA00022694"/>
    </source>
</evidence>
<dbReference type="SUPFAM" id="SSF102114">
    <property type="entry name" value="Radical SAM enzymes"/>
    <property type="match status" value="1"/>
</dbReference>
<dbReference type="NCBIfam" id="TIGR00048">
    <property type="entry name" value="rRNA_mod_RlmN"/>
    <property type="match status" value="1"/>
</dbReference>
<keyword evidence="7 14" id="KW-0808">Transferase</keyword>
<comment type="subcellular location">
    <subcellularLocation>
        <location evidence="2">Cytoplasm</location>
    </subcellularLocation>
</comment>
<evidence type="ECO:0000256" key="4">
    <source>
        <dbReference type="ARBA" id="ARBA00022490"/>
    </source>
</evidence>
<evidence type="ECO:0000256" key="10">
    <source>
        <dbReference type="ARBA" id="ARBA00022723"/>
    </source>
</evidence>
<dbReference type="InterPro" id="IPR040072">
    <property type="entry name" value="Methyltransferase_A"/>
</dbReference>
<keyword evidence="9" id="KW-0819">tRNA processing</keyword>
<evidence type="ECO:0000256" key="7">
    <source>
        <dbReference type="ARBA" id="ARBA00022679"/>
    </source>
</evidence>
<feature type="domain" description="Radical SAM core" evidence="13">
    <location>
        <begin position="108"/>
        <end position="341"/>
    </location>
</feature>
<keyword evidence="8" id="KW-0949">S-adenosyl-L-methionine</keyword>
<comment type="cofactor">
    <cofactor evidence="1">
        <name>[4Fe-4S] cluster</name>
        <dbReference type="ChEBI" id="CHEBI:49883"/>
    </cofactor>
</comment>
<reference evidence="14" key="1">
    <citation type="submission" date="2018-06" db="EMBL/GenBank/DDBJ databases">
        <authorList>
            <person name="Zhirakovskaya E."/>
        </authorList>
    </citation>
    <scope>NUCLEOTIDE SEQUENCE</scope>
</reference>
<keyword evidence="4" id="KW-0963">Cytoplasm</keyword>
<dbReference type="InterPro" id="IPR048641">
    <property type="entry name" value="RlmN_N"/>
</dbReference>
<sequence length="355" mass="39724">MSQLPTLKTLDKENILALSFDEILNLVQKLGWKKYRADQIIAWIYKRHAAHLNEMTDLSKTDRQRLADVFTLSHLKIATHQQSSDGTEKFLFALEDGKQIETVLIRSKKKRLTLCISSQAGCTLDCRFCLTAQEGLKRNLRTEEIIAQFLSVQARLPESEPITNVVLMGMGEPLANLKAVTEACVRLIAPQGLALSARRVTVSTAGLVPQMKKLLQGPAPVNLSISLNATTNATRDEIMPKINRLYPLDVLMEACKQLPLPPRRSITFEYVMLAGVNDSLEDASRLTRLTQGISCKINLIPFNTYPGSPYQATADEQILAFQNHLHQRNIRTTIRKSKGRDILAACGQLTSQFEQ</sequence>
<keyword evidence="10" id="KW-0479">Metal-binding</keyword>
<keyword evidence="11" id="KW-0408">Iron</keyword>
<evidence type="ECO:0000256" key="6">
    <source>
        <dbReference type="ARBA" id="ARBA00022603"/>
    </source>
</evidence>
<dbReference type="CDD" id="cd01335">
    <property type="entry name" value="Radical_SAM"/>
    <property type="match status" value="1"/>
</dbReference>
<dbReference type="PIRSF" id="PIRSF006004">
    <property type="entry name" value="CHP00048"/>
    <property type="match status" value="1"/>
</dbReference>
<dbReference type="AlphaFoldDB" id="A0A3B1CT67"/>
<evidence type="ECO:0000256" key="1">
    <source>
        <dbReference type="ARBA" id="ARBA00001966"/>
    </source>
</evidence>
<dbReference type="EC" id="2.1.1.192" evidence="14"/>
<dbReference type="FunFam" id="3.20.20.70:FF:000014">
    <property type="entry name" value="Probable dual-specificity RNA methyltransferase RlmN"/>
    <property type="match status" value="1"/>
</dbReference>
<dbReference type="InterPro" id="IPR027492">
    <property type="entry name" value="RNA_MTrfase_RlmN"/>
</dbReference>
<dbReference type="InterPro" id="IPR058240">
    <property type="entry name" value="rSAM_sf"/>
</dbReference>
<dbReference type="InterPro" id="IPR004383">
    <property type="entry name" value="rRNA_lsu_MTrfase_RlmN/Cfr"/>
</dbReference>
<dbReference type="PANTHER" id="PTHR30544">
    <property type="entry name" value="23S RRNA METHYLTRANSFERASE"/>
    <property type="match status" value="1"/>
</dbReference>
<dbReference type="InterPro" id="IPR013785">
    <property type="entry name" value="Aldolase_TIM"/>
</dbReference>
<keyword evidence="12" id="KW-0411">Iron-sulfur</keyword>
<dbReference type="SFLD" id="SFLDG01062">
    <property type="entry name" value="methyltransferase_(Class_A)"/>
    <property type="match status" value="1"/>
</dbReference>
<dbReference type="Gene3D" id="1.10.150.530">
    <property type="match status" value="1"/>
</dbReference>
<dbReference type="EMBL" id="UOGF01000076">
    <property type="protein sequence ID" value="VAX31572.1"/>
    <property type="molecule type" value="Genomic_DNA"/>
</dbReference>
<dbReference type="Pfam" id="PF04055">
    <property type="entry name" value="Radical_SAM"/>
    <property type="match status" value="1"/>
</dbReference>
<dbReference type="SFLD" id="SFLDS00029">
    <property type="entry name" value="Radical_SAM"/>
    <property type="match status" value="1"/>
</dbReference>
<keyword evidence="5" id="KW-0698">rRNA processing</keyword>
<keyword evidence="3" id="KW-0004">4Fe-4S</keyword>
<proteinExistence type="inferred from homology"/>
<evidence type="ECO:0000256" key="3">
    <source>
        <dbReference type="ARBA" id="ARBA00022485"/>
    </source>
</evidence>
<accession>A0A3B1CT67</accession>
<dbReference type="GO" id="GO:0070475">
    <property type="term" value="P:rRNA base methylation"/>
    <property type="evidence" value="ECO:0007669"/>
    <property type="project" value="InterPro"/>
</dbReference>
<evidence type="ECO:0000256" key="8">
    <source>
        <dbReference type="ARBA" id="ARBA00022691"/>
    </source>
</evidence>
<evidence type="ECO:0000313" key="14">
    <source>
        <dbReference type="EMBL" id="VAX31572.1"/>
    </source>
</evidence>
<dbReference type="GO" id="GO:0008173">
    <property type="term" value="F:RNA methyltransferase activity"/>
    <property type="evidence" value="ECO:0007669"/>
    <property type="project" value="InterPro"/>
</dbReference>
<dbReference type="HAMAP" id="MF_01849">
    <property type="entry name" value="RNA_methyltr_RlmN"/>
    <property type="match status" value="1"/>
</dbReference>
<dbReference type="PROSITE" id="PS51918">
    <property type="entry name" value="RADICAL_SAM"/>
    <property type="match status" value="1"/>
</dbReference>
<evidence type="ECO:0000256" key="2">
    <source>
        <dbReference type="ARBA" id="ARBA00004496"/>
    </source>
</evidence>
<evidence type="ECO:0000259" key="13">
    <source>
        <dbReference type="PROSITE" id="PS51918"/>
    </source>
</evidence>
<gene>
    <name evidence="14" type="ORF">MNBD_NITROSPIRAE01-1013</name>
</gene>
<dbReference type="Gene3D" id="3.20.20.70">
    <property type="entry name" value="Aldolase class I"/>
    <property type="match status" value="1"/>
</dbReference>
<dbReference type="GO" id="GO:0046872">
    <property type="term" value="F:metal ion binding"/>
    <property type="evidence" value="ECO:0007669"/>
    <property type="project" value="UniProtKB-KW"/>
</dbReference>
<dbReference type="GO" id="GO:0005737">
    <property type="term" value="C:cytoplasm"/>
    <property type="evidence" value="ECO:0007669"/>
    <property type="project" value="UniProtKB-SubCell"/>
</dbReference>
<dbReference type="GO" id="GO:0030488">
    <property type="term" value="P:tRNA methylation"/>
    <property type="evidence" value="ECO:0007669"/>
    <property type="project" value="InterPro"/>
</dbReference>
<keyword evidence="6 14" id="KW-0489">Methyltransferase</keyword>
<organism evidence="14">
    <name type="scientific">hydrothermal vent metagenome</name>
    <dbReference type="NCBI Taxonomy" id="652676"/>
    <lineage>
        <taxon>unclassified sequences</taxon>
        <taxon>metagenomes</taxon>
        <taxon>ecological metagenomes</taxon>
    </lineage>
</organism>
<dbReference type="SFLD" id="SFLDF00275">
    <property type="entry name" value="adenosine_C2_methyltransferase"/>
    <property type="match status" value="1"/>
</dbReference>
<dbReference type="PANTHER" id="PTHR30544:SF5">
    <property type="entry name" value="RADICAL SAM CORE DOMAIN-CONTAINING PROTEIN"/>
    <property type="match status" value="1"/>
</dbReference>
<evidence type="ECO:0000256" key="5">
    <source>
        <dbReference type="ARBA" id="ARBA00022552"/>
    </source>
</evidence>
<name>A0A3B1CT67_9ZZZZ</name>
<evidence type="ECO:0000256" key="12">
    <source>
        <dbReference type="ARBA" id="ARBA00023014"/>
    </source>
</evidence>